<dbReference type="RefSeq" id="WP_272738141.1">
    <property type="nucleotide sequence ID" value="NZ_CP116942.1"/>
</dbReference>
<evidence type="ECO:0000313" key="2">
    <source>
        <dbReference type="Proteomes" id="UP001216390"/>
    </source>
</evidence>
<proteinExistence type="predicted"/>
<protein>
    <recommendedName>
        <fullName evidence="3">Ferritin-like domain-containing protein</fullName>
    </recommendedName>
</protein>
<evidence type="ECO:0008006" key="3">
    <source>
        <dbReference type="Google" id="ProtNLM"/>
    </source>
</evidence>
<dbReference type="AlphaFoldDB" id="A0AAE9Y8D2"/>
<sequence>MTQLVYSTEELFSEHDFAAPQVVEGQRLHGGFLADGTYQPPRALGRSEALDAWTEALRARGGELFDADASLLTGPRVPNLAQHRILLRAGIGQAFWNMLTVTGKIEAKGRLLADVTFPDLSDVVAEDISEMAIGHLGRGLLVAHGLDEGGLPDEGIGGHDVMWFVARDLAFGAGAHPDVDPPESIGRPETGERSMPELPPEIEGLLSFLMNLLLIEFRAEIGFALSQEVLRTPGLFPDREDEAELAAELIERIRTDELVHVRSLRLYLGELRAVPLRTVDGGTVAGAEVIDRAWAGLVRWATVEQPALVADQQRRTLDDLVAGHPDATALRTELDAAADPGVVPLAS</sequence>
<accession>A0AAE9Y8D2</accession>
<keyword evidence="2" id="KW-1185">Reference proteome</keyword>
<organism evidence="1 2">
    <name type="scientific">Iamia majanohamensis</name>
    <dbReference type="NCBI Taxonomy" id="467976"/>
    <lineage>
        <taxon>Bacteria</taxon>
        <taxon>Bacillati</taxon>
        <taxon>Actinomycetota</taxon>
        <taxon>Acidimicrobiia</taxon>
        <taxon>Acidimicrobiales</taxon>
        <taxon>Iamiaceae</taxon>
        <taxon>Iamia</taxon>
    </lineage>
</organism>
<dbReference type="EMBL" id="CP116942">
    <property type="protein sequence ID" value="WCO68625.1"/>
    <property type="molecule type" value="Genomic_DNA"/>
</dbReference>
<evidence type="ECO:0000313" key="1">
    <source>
        <dbReference type="EMBL" id="WCO68625.1"/>
    </source>
</evidence>
<dbReference type="Proteomes" id="UP001216390">
    <property type="component" value="Chromosome"/>
</dbReference>
<name>A0AAE9Y8D2_9ACTN</name>
<reference evidence="1" key="1">
    <citation type="submission" date="2023-01" db="EMBL/GenBank/DDBJ databases">
        <title>The diversity of Class Acidimicrobiia in South China Sea sediment environments and the proposal of Iamia marina sp. nov., a novel species of the genus Iamia.</title>
        <authorList>
            <person name="He Y."/>
            <person name="Tian X."/>
        </authorList>
    </citation>
    <scope>NUCLEOTIDE SEQUENCE</scope>
    <source>
        <strain evidence="1">DSM 19957</strain>
    </source>
</reference>
<gene>
    <name evidence="1" type="ORF">PO878_07770</name>
</gene>
<dbReference type="KEGG" id="ima:PO878_07770"/>